<feature type="transmembrane region" description="Helical" evidence="6">
    <location>
        <begin position="145"/>
        <end position="165"/>
    </location>
</feature>
<feature type="transmembrane region" description="Helical" evidence="6">
    <location>
        <begin position="210"/>
        <end position="230"/>
    </location>
</feature>
<dbReference type="HOGENOM" id="CLU_442324_0_0_1"/>
<feature type="compositionally biased region" description="Low complexity" evidence="5">
    <location>
        <begin position="390"/>
        <end position="406"/>
    </location>
</feature>
<dbReference type="GO" id="GO:0016020">
    <property type="term" value="C:membrane"/>
    <property type="evidence" value="ECO:0000318"/>
    <property type="project" value="GO_Central"/>
</dbReference>
<organism evidence="8 9">
    <name type="scientific">Helobdella robusta</name>
    <name type="common">Californian leech</name>
    <dbReference type="NCBI Taxonomy" id="6412"/>
    <lineage>
        <taxon>Eukaryota</taxon>
        <taxon>Metazoa</taxon>
        <taxon>Spiralia</taxon>
        <taxon>Lophotrochozoa</taxon>
        <taxon>Annelida</taxon>
        <taxon>Clitellata</taxon>
        <taxon>Hirudinea</taxon>
        <taxon>Rhynchobdellida</taxon>
        <taxon>Glossiphoniidae</taxon>
        <taxon>Helobdella</taxon>
    </lineage>
</organism>
<feature type="transmembrane region" description="Helical" evidence="6">
    <location>
        <begin position="66"/>
        <end position="85"/>
    </location>
</feature>
<dbReference type="EnsemblMetazoa" id="HelroT177365">
    <property type="protein sequence ID" value="HelroP177365"/>
    <property type="gene ID" value="HelroG177365"/>
</dbReference>
<dbReference type="OMA" id="NINTMFL"/>
<dbReference type="InterPro" id="IPR036259">
    <property type="entry name" value="MFS_trans_sf"/>
</dbReference>
<evidence type="ECO:0000256" key="2">
    <source>
        <dbReference type="ARBA" id="ARBA00022692"/>
    </source>
</evidence>
<feature type="transmembrane region" description="Helical" evidence="6">
    <location>
        <begin position="509"/>
        <end position="530"/>
    </location>
</feature>
<evidence type="ECO:0000256" key="4">
    <source>
        <dbReference type="ARBA" id="ARBA00023136"/>
    </source>
</evidence>
<dbReference type="SUPFAM" id="SSF103473">
    <property type="entry name" value="MFS general substrate transporter"/>
    <property type="match status" value="1"/>
</dbReference>
<evidence type="ECO:0000256" key="5">
    <source>
        <dbReference type="SAM" id="MobiDB-lite"/>
    </source>
</evidence>
<dbReference type="InParanoid" id="T1FBK4"/>
<feature type="region of interest" description="Disordered" evidence="5">
    <location>
        <begin position="383"/>
        <end position="407"/>
    </location>
</feature>
<evidence type="ECO:0008006" key="10">
    <source>
        <dbReference type="Google" id="ProtNLM"/>
    </source>
</evidence>
<feature type="transmembrane region" description="Helical" evidence="6">
    <location>
        <begin position="421"/>
        <end position="442"/>
    </location>
</feature>
<dbReference type="Gene3D" id="1.20.1250.20">
    <property type="entry name" value="MFS general substrate transporter like domains"/>
    <property type="match status" value="2"/>
</dbReference>
<accession>T1FBK4</accession>
<keyword evidence="2 6" id="KW-0812">Transmembrane</keyword>
<evidence type="ECO:0000313" key="9">
    <source>
        <dbReference type="Proteomes" id="UP000015101"/>
    </source>
</evidence>
<keyword evidence="3 6" id="KW-1133">Transmembrane helix</keyword>
<name>T1FBK4_HELRO</name>
<dbReference type="Proteomes" id="UP000015101">
    <property type="component" value="Unassembled WGS sequence"/>
</dbReference>
<feature type="transmembrane region" description="Helical" evidence="6">
    <location>
        <begin position="177"/>
        <end position="198"/>
    </location>
</feature>
<dbReference type="PANTHER" id="PTHR23507">
    <property type="entry name" value="ZGC:174356"/>
    <property type="match status" value="1"/>
</dbReference>
<evidence type="ECO:0000256" key="3">
    <source>
        <dbReference type="ARBA" id="ARBA00022989"/>
    </source>
</evidence>
<evidence type="ECO:0000256" key="6">
    <source>
        <dbReference type="SAM" id="Phobius"/>
    </source>
</evidence>
<feature type="transmembrane region" description="Helical" evidence="6">
    <location>
        <begin position="568"/>
        <end position="595"/>
    </location>
</feature>
<dbReference type="GeneID" id="20206203"/>
<dbReference type="GO" id="GO:0022857">
    <property type="term" value="F:transmembrane transporter activity"/>
    <property type="evidence" value="ECO:0000318"/>
    <property type="project" value="GO_Central"/>
</dbReference>
<keyword evidence="9" id="KW-1185">Reference proteome</keyword>
<dbReference type="RefSeq" id="XP_009023816.1">
    <property type="nucleotide sequence ID" value="XM_009025568.1"/>
</dbReference>
<reference evidence="7 9" key="2">
    <citation type="journal article" date="2013" name="Nature">
        <title>Insights into bilaterian evolution from three spiralian genomes.</title>
        <authorList>
            <person name="Simakov O."/>
            <person name="Marletaz F."/>
            <person name="Cho S.J."/>
            <person name="Edsinger-Gonzales E."/>
            <person name="Havlak P."/>
            <person name="Hellsten U."/>
            <person name="Kuo D.H."/>
            <person name="Larsson T."/>
            <person name="Lv J."/>
            <person name="Arendt D."/>
            <person name="Savage R."/>
            <person name="Osoegawa K."/>
            <person name="de Jong P."/>
            <person name="Grimwood J."/>
            <person name="Chapman J.A."/>
            <person name="Shapiro H."/>
            <person name="Aerts A."/>
            <person name="Otillar R.P."/>
            <person name="Terry A.Y."/>
            <person name="Boore J.L."/>
            <person name="Grigoriev I.V."/>
            <person name="Lindberg D.R."/>
            <person name="Seaver E.C."/>
            <person name="Weisblat D.A."/>
            <person name="Putnam N.H."/>
            <person name="Rokhsar D.S."/>
        </authorList>
    </citation>
    <scope>NUCLEOTIDE SEQUENCE</scope>
</reference>
<proteinExistence type="predicted"/>
<dbReference type="AlphaFoldDB" id="T1FBK4"/>
<dbReference type="Pfam" id="PF07690">
    <property type="entry name" value="MFS_1"/>
    <property type="match status" value="1"/>
</dbReference>
<feature type="transmembrane region" description="Helical" evidence="6">
    <location>
        <begin position="242"/>
        <end position="260"/>
    </location>
</feature>
<dbReference type="EMBL" id="KB097222">
    <property type="protein sequence ID" value="ESN98126.1"/>
    <property type="molecule type" value="Genomic_DNA"/>
</dbReference>
<comment type="subcellular location">
    <subcellularLocation>
        <location evidence="1">Membrane</location>
        <topology evidence="1">Multi-pass membrane protein</topology>
    </subcellularLocation>
</comment>
<feature type="transmembrane region" description="Helical" evidence="6">
    <location>
        <begin position="480"/>
        <end position="503"/>
    </location>
</feature>
<dbReference type="GO" id="GO:0055085">
    <property type="term" value="P:transmembrane transport"/>
    <property type="evidence" value="ECO:0000318"/>
    <property type="project" value="GO_Central"/>
</dbReference>
<dbReference type="CTD" id="20206203"/>
<feature type="transmembrane region" description="Helical" evidence="6">
    <location>
        <begin position="454"/>
        <end position="473"/>
    </location>
</feature>
<dbReference type="KEGG" id="hro:HELRODRAFT_177365"/>
<evidence type="ECO:0000313" key="8">
    <source>
        <dbReference type="EnsemblMetazoa" id="HelroP177365"/>
    </source>
</evidence>
<dbReference type="EMBL" id="AMQM01006020">
    <property type="status" value="NOT_ANNOTATED_CDS"/>
    <property type="molecule type" value="Genomic_DNA"/>
</dbReference>
<keyword evidence="4 6" id="KW-0472">Membrane</keyword>
<dbReference type="PANTHER" id="PTHR23507:SF1">
    <property type="entry name" value="FI18259P1-RELATED"/>
    <property type="match status" value="1"/>
</dbReference>
<feature type="transmembrane region" description="Helical" evidence="6">
    <location>
        <begin position="266"/>
        <end position="291"/>
    </location>
</feature>
<feature type="transmembrane region" description="Helical" evidence="6">
    <location>
        <begin position="542"/>
        <end position="562"/>
    </location>
</feature>
<reference evidence="8" key="3">
    <citation type="submission" date="2015-06" db="UniProtKB">
        <authorList>
            <consortium name="EnsemblMetazoa"/>
        </authorList>
    </citation>
    <scope>IDENTIFICATION</scope>
</reference>
<evidence type="ECO:0000313" key="7">
    <source>
        <dbReference type="EMBL" id="ESN98126.1"/>
    </source>
</evidence>
<dbReference type="OrthoDB" id="3026777at2759"/>
<dbReference type="InterPro" id="IPR011701">
    <property type="entry name" value="MFS"/>
</dbReference>
<dbReference type="eggNOG" id="KOG2816">
    <property type="taxonomic scope" value="Eukaryota"/>
</dbReference>
<reference evidence="9" key="1">
    <citation type="submission" date="2012-12" db="EMBL/GenBank/DDBJ databases">
        <authorList>
            <person name="Hellsten U."/>
            <person name="Grimwood J."/>
            <person name="Chapman J.A."/>
            <person name="Shapiro H."/>
            <person name="Aerts A."/>
            <person name="Otillar R.P."/>
            <person name="Terry A.Y."/>
            <person name="Boore J.L."/>
            <person name="Simakov O."/>
            <person name="Marletaz F."/>
            <person name="Cho S.-J."/>
            <person name="Edsinger-Gonzales E."/>
            <person name="Havlak P."/>
            <person name="Kuo D.-H."/>
            <person name="Larsson T."/>
            <person name="Lv J."/>
            <person name="Arendt D."/>
            <person name="Savage R."/>
            <person name="Osoegawa K."/>
            <person name="de Jong P."/>
            <person name="Lindberg D.R."/>
            <person name="Seaver E.C."/>
            <person name="Weisblat D.A."/>
            <person name="Putnam N.H."/>
            <person name="Grigoriev I.V."/>
            <person name="Rokhsar D.S."/>
        </authorList>
    </citation>
    <scope>NUCLEOTIDE SEQUENCE</scope>
</reference>
<evidence type="ECO:0000256" key="1">
    <source>
        <dbReference type="ARBA" id="ARBA00004141"/>
    </source>
</evidence>
<dbReference type="STRING" id="6412.T1FBK4"/>
<gene>
    <name evidence="8" type="primary">20206203</name>
    <name evidence="7" type="ORF">HELRODRAFT_177365</name>
</gene>
<sequence length="618" mass="68247">MNIGDIHTNISSGRSNHNNYNSVNNTNYSIEDDEEECILSSQATAINAADESASNKTRKCSFKVKLFWAEIVMFMYAFCDFPSNLVSQKYTLDWIARYNWNQDTLNNVTHNFSLFDNTSDVDPCRSNSSSPEYAFNQRNQWMTSYYFILRTIVWVAPAIVSNLVLGSASDKLGRKWVFVPPVLGGFVMSVALIFITYFKASIFYLLPFDILVGFSGSFGCILLASNAYVMEQTTSKNRLFRLAILQLFYMTGGSVSPFIMGPLVTYVGPVLTMLISSSVSLLSLLYCLFFVPKKKEAINSGISSVDADENLIDNDISSPLPNSISQASVNSRTTTSNEVLDDDVELIQNVTPHSSSVFSLMSSYIKDTFSVYSIKKRKPIRSPSPSNYGTVTNGTLTNSTATSSSSCEKEETAENSYKLRILLLAFFIIIISAFDAIIGTLFEMNSPLCWTPSTIGIYTGVSVLAMAVGSLVMTPLFERFFSHITIAIIASIACAGTRIYLYFVRNTLMMFLGAALSVFNLMLIPSIRTMMTLLVHQSKHGAILGSIEAVEILCCLLASVLFNTVYSATLMISTAFVFLISAGIFLLGTIILIFYRVKYGTSEKILVDSPQEITSAIA</sequence>
<protein>
    <recommendedName>
        <fullName evidence="10">Major facilitator superfamily (MFS) profile domain-containing protein</fullName>
    </recommendedName>
</protein>